<dbReference type="CDD" id="cd17097">
    <property type="entry name" value="FERM_F1_ERM_like"/>
    <property type="match status" value="1"/>
</dbReference>
<feature type="compositionally biased region" description="Basic and acidic residues" evidence="5">
    <location>
        <begin position="702"/>
        <end position="713"/>
    </location>
</feature>
<evidence type="ECO:0000256" key="2">
    <source>
        <dbReference type="ARBA" id="ARBA00022475"/>
    </source>
</evidence>
<dbReference type="GO" id="GO:0005886">
    <property type="term" value="C:plasma membrane"/>
    <property type="evidence" value="ECO:0007669"/>
    <property type="project" value="UniProtKB-SubCell"/>
</dbReference>
<feature type="region of interest" description="Disordered" evidence="5">
    <location>
        <begin position="1313"/>
        <end position="1355"/>
    </location>
</feature>
<dbReference type="SUPFAM" id="SSF50729">
    <property type="entry name" value="PH domain-like"/>
    <property type="match status" value="1"/>
</dbReference>
<dbReference type="OrthoDB" id="6018897at2759"/>
<keyword evidence="2" id="KW-1003">Cell membrane</keyword>
<keyword evidence="8" id="KW-1185">Reference proteome</keyword>
<dbReference type="Gene3D" id="2.30.29.30">
    <property type="entry name" value="Pleckstrin-homology domain (PH domain)/Phosphotyrosine-binding domain (PTB)"/>
    <property type="match status" value="1"/>
</dbReference>
<dbReference type="InterPro" id="IPR018979">
    <property type="entry name" value="FERM_N"/>
</dbReference>
<dbReference type="InterPro" id="IPR019748">
    <property type="entry name" value="FERM_central"/>
</dbReference>
<sequence>MKWNKGPTKKLLRIKVTSHESELEFNISPKSTGKYLFDLVCSTIGLRETWYFGLQSYSLLPNGRMRLAQWLKLDKKIVSQRANATQKQLCFFFHTKFFPEDIEQELIQATTRHLFYLSVKATILNRNETDFNGTFSGDLCPSLDVAIVLASLAAQAEYGDLCEDELDDKDDPNFLPTRLLRLIPVQLVQHVQTNQVLAQKLRECYKSYKGINRDKAELQYLKLAQTHHLFGVDFFPIVCVRMKCPRALSLARYLTRNELTAWHGWDKHHTNAWLGVTAAGIQLYGKNRRERPRYTFQWNIIKNVSYRERKFTVKLIAGWRFPHKSCQPPVAATSTTSGASCVETFPSGSRPRQSSRSTGGRSPLVSATGPKLTVGLGAGGSNLSATSLPSTPLSARLALPASSPMGNSGLGSPSNLAASPWTQRDMSYERVARRSGQSPTTMKSSGRMLDFDSGCIPSLTPISTRCSANELPIIGGVGCLAAPRIQTTDSSGAASSSLSSKSSFTPLHHRPSNELLINVVEVWLADPTQAKTVMTMCAGNHALFMRRRQPDSVEVQQMRAQAREERARREIERSRLARARAEKAEAIDAKQALETRCAQLEQALRHQQELQRAYLSGGLDSSREVHQPRIRSQQGTEHEGIEHDALELRTPQPPRITRRSLRLSTTSGVPPDQSKSPNTDAFLSSQAEVDCSEQQRNAPVENDPKSDDEHNPELDNAPGSSDIQFGDCIFYPPDHDDVDELDYSEYVRWGGGDGGINHGDQFPLVYPSASTYDSRHFGTQQLRSTFHRAASGTYRGGGGGVGIGGSASTPATPFVRRALFSMDDSAAVKQNSFVTPQMSRRRLTITNPYTAEVTELNATPKIPYSAHFAGYFASHPSYYHSAMWTPCCPDQQSSGRVKVCHNDPGYGWDPNVDKRSHPYIASRYPQFPTHACPTTVGSMPAMLNETHLASDSNTYLFDEMWPAYPIRSGHPIPLARATQPGLLACGSCYTCGPNPSLSVPTTDYCTESQRRPIAPGFDTTERWCNHPGALVHPSMFSTCGTRNDHLSSSLSAILSPVAGSRWQHLQQQQRAKHTGNNITNLPDSGLSHADRYPHHHLSRHMSCRSVRPAPLVQTVATGPMLPTAVPLTRSTSQIFPGTESFPSGFHNPPACSFLRPSMHSCVRPTGTVGSRRQSLQQLVNPAHADLSPPEYIPNHPGYCMPTTPVPSLPQLPLRRAASIGESAWAGDMMGYTVYAPPPPPIPPPSLPFHYQSQMPFTSELSYHPNTQLNPAQRGYLSSRLQEERARFAMLQAQFSKQLSDTWACLQVTRSPGGIKPPPPNLYSGSPLHNTSSLNNELRLDPAGASDGASTGGGVAAGGTNGGSIGVGVSGGGGSSSGAPSGYLGCDSLYGVPDTGSGMHHPGPEQAILAGSTACDHSDSTGSIDGLARGSAVYANQSQLHLIECPPTSASVICDQHGPALTHYGSPWCPDVSSTNCLDSGRHLHHTCPYCVPGNALLQSSQALID</sequence>
<proteinExistence type="predicted"/>
<evidence type="ECO:0000313" key="7">
    <source>
        <dbReference type="EMBL" id="TPP62846.1"/>
    </source>
</evidence>
<accession>A0A504YRN6</accession>
<dbReference type="GO" id="GO:0003779">
    <property type="term" value="F:actin binding"/>
    <property type="evidence" value="ECO:0007669"/>
    <property type="project" value="InterPro"/>
</dbReference>
<dbReference type="InterPro" id="IPR014352">
    <property type="entry name" value="FERM/acyl-CoA-bd_prot_sf"/>
</dbReference>
<dbReference type="Gene3D" id="3.10.20.90">
    <property type="entry name" value="Phosphatidylinositol 3-kinase Catalytic Subunit, Chain A, domain 1"/>
    <property type="match status" value="1"/>
</dbReference>
<evidence type="ECO:0000256" key="5">
    <source>
        <dbReference type="SAM" id="MobiDB-lite"/>
    </source>
</evidence>
<comment type="subcellular location">
    <subcellularLocation>
        <location evidence="1">Cell membrane</location>
        <topology evidence="1">Peripheral membrane protein</topology>
    </subcellularLocation>
</comment>
<protein>
    <submittedName>
        <fullName evidence="7">Radixin</fullName>
    </submittedName>
</protein>
<evidence type="ECO:0000256" key="4">
    <source>
        <dbReference type="SAM" id="Coils"/>
    </source>
</evidence>
<feature type="region of interest" description="Disordered" evidence="5">
    <location>
        <begin position="617"/>
        <end position="726"/>
    </location>
</feature>
<name>A0A504YRN6_FASGI</name>
<reference evidence="7 8" key="1">
    <citation type="submission" date="2019-04" db="EMBL/GenBank/DDBJ databases">
        <title>Annotation for the trematode Fasciola gigantica.</title>
        <authorList>
            <person name="Choi Y.-J."/>
        </authorList>
    </citation>
    <scope>NUCLEOTIDE SEQUENCE [LARGE SCALE GENOMIC DNA]</scope>
    <source>
        <strain evidence="7">Uganda_cow_1</strain>
    </source>
</reference>
<dbReference type="EMBL" id="SUNJ01006378">
    <property type="protein sequence ID" value="TPP62846.1"/>
    <property type="molecule type" value="Genomic_DNA"/>
</dbReference>
<dbReference type="Proteomes" id="UP000316759">
    <property type="component" value="Unassembled WGS sequence"/>
</dbReference>
<dbReference type="Pfam" id="PF00373">
    <property type="entry name" value="FERM_M"/>
    <property type="match status" value="1"/>
</dbReference>
<dbReference type="Gene3D" id="1.20.80.10">
    <property type="match status" value="1"/>
</dbReference>
<dbReference type="InterPro" id="IPR029071">
    <property type="entry name" value="Ubiquitin-like_domsf"/>
</dbReference>
<dbReference type="SMART" id="SM00295">
    <property type="entry name" value="B41"/>
    <property type="match status" value="1"/>
</dbReference>
<dbReference type="SMART" id="SM01196">
    <property type="entry name" value="FERM_C"/>
    <property type="match status" value="1"/>
</dbReference>
<dbReference type="InterPro" id="IPR035963">
    <property type="entry name" value="FERM_2"/>
</dbReference>
<dbReference type="PRINTS" id="PR00935">
    <property type="entry name" value="BAND41"/>
</dbReference>
<keyword evidence="3" id="KW-0472">Membrane</keyword>
<evidence type="ECO:0000256" key="3">
    <source>
        <dbReference type="ARBA" id="ARBA00023136"/>
    </source>
</evidence>
<dbReference type="InterPro" id="IPR018980">
    <property type="entry name" value="FERM_PH-like_C"/>
</dbReference>
<feature type="compositionally biased region" description="Low complexity" evidence="5">
    <location>
        <begin position="346"/>
        <end position="363"/>
    </location>
</feature>
<feature type="compositionally biased region" description="Basic and acidic residues" evidence="5">
    <location>
        <begin position="636"/>
        <end position="647"/>
    </location>
</feature>
<feature type="compositionally biased region" description="Polar residues" evidence="5">
    <location>
        <begin position="673"/>
        <end position="697"/>
    </location>
</feature>
<evidence type="ECO:0000313" key="8">
    <source>
        <dbReference type="Proteomes" id="UP000316759"/>
    </source>
</evidence>
<dbReference type="Gene3D" id="1.20.5.450">
    <property type="match status" value="1"/>
</dbReference>
<dbReference type="InterPro" id="IPR000299">
    <property type="entry name" value="FERM_domain"/>
</dbReference>
<comment type="caution">
    <text evidence="7">The sequence shown here is derived from an EMBL/GenBank/DDBJ whole genome shotgun (WGS) entry which is preliminary data.</text>
</comment>
<dbReference type="SUPFAM" id="SSF54236">
    <property type="entry name" value="Ubiquitin-like"/>
    <property type="match status" value="1"/>
</dbReference>
<gene>
    <name evidence="7" type="ORF">FGIG_03562</name>
</gene>
<dbReference type="InterPro" id="IPR011993">
    <property type="entry name" value="PH-like_dom_sf"/>
</dbReference>
<organism evidence="7 8">
    <name type="scientific">Fasciola gigantica</name>
    <name type="common">Giant liver fluke</name>
    <dbReference type="NCBI Taxonomy" id="46835"/>
    <lineage>
        <taxon>Eukaryota</taxon>
        <taxon>Metazoa</taxon>
        <taxon>Spiralia</taxon>
        <taxon>Lophotrochozoa</taxon>
        <taxon>Platyhelminthes</taxon>
        <taxon>Trematoda</taxon>
        <taxon>Digenea</taxon>
        <taxon>Plagiorchiida</taxon>
        <taxon>Echinostomata</taxon>
        <taxon>Echinostomatoidea</taxon>
        <taxon>Fasciolidae</taxon>
        <taxon>Fasciola</taxon>
    </lineage>
</organism>
<dbReference type="CDD" id="cd14473">
    <property type="entry name" value="FERM_B-lobe"/>
    <property type="match status" value="1"/>
</dbReference>
<feature type="region of interest" description="Disordered" evidence="5">
    <location>
        <begin position="332"/>
        <end position="371"/>
    </location>
</feature>
<feature type="domain" description="FERM" evidence="6">
    <location>
        <begin position="10"/>
        <end position="357"/>
    </location>
</feature>
<feature type="coiled-coil region" evidence="4">
    <location>
        <begin position="562"/>
        <end position="610"/>
    </location>
</feature>
<dbReference type="SUPFAM" id="SSF47031">
    <property type="entry name" value="Second domain of FERM"/>
    <property type="match status" value="1"/>
</dbReference>
<evidence type="ECO:0000256" key="1">
    <source>
        <dbReference type="ARBA" id="ARBA00004202"/>
    </source>
</evidence>
<dbReference type="InterPro" id="IPR019749">
    <property type="entry name" value="Band_41_domain"/>
</dbReference>
<feature type="compositionally biased region" description="Polar residues" evidence="5">
    <location>
        <begin position="1322"/>
        <end position="1335"/>
    </location>
</feature>
<dbReference type="STRING" id="46835.A0A504YRN6"/>
<dbReference type="InterPro" id="IPR011174">
    <property type="entry name" value="ERM"/>
</dbReference>
<keyword evidence="4" id="KW-0175">Coiled coil</keyword>
<dbReference type="Pfam" id="PF09379">
    <property type="entry name" value="FERM_N"/>
    <property type="match status" value="1"/>
</dbReference>
<dbReference type="Pfam" id="PF09380">
    <property type="entry name" value="FERM_C"/>
    <property type="match status" value="1"/>
</dbReference>
<evidence type="ECO:0000259" key="6">
    <source>
        <dbReference type="PROSITE" id="PS50057"/>
    </source>
</evidence>
<dbReference type="PANTHER" id="PTHR23281">
    <property type="entry name" value="MERLIN/MOESIN/EZRIN/RADIXIN"/>
    <property type="match status" value="1"/>
</dbReference>
<dbReference type="PROSITE" id="PS50057">
    <property type="entry name" value="FERM_3"/>
    <property type="match status" value="1"/>
</dbReference>